<accession>A0A815QTS0</accession>
<dbReference type="Proteomes" id="UP000663852">
    <property type="component" value="Unassembled WGS sequence"/>
</dbReference>
<proteinExistence type="predicted"/>
<name>A0A815QTS0_ADIRI</name>
<dbReference type="AlphaFoldDB" id="A0A815QTS0"/>
<organism evidence="1 2">
    <name type="scientific">Adineta ricciae</name>
    <name type="common">Rotifer</name>
    <dbReference type="NCBI Taxonomy" id="249248"/>
    <lineage>
        <taxon>Eukaryota</taxon>
        <taxon>Metazoa</taxon>
        <taxon>Spiralia</taxon>
        <taxon>Gnathifera</taxon>
        <taxon>Rotifera</taxon>
        <taxon>Eurotatoria</taxon>
        <taxon>Bdelloidea</taxon>
        <taxon>Adinetida</taxon>
        <taxon>Adinetidae</taxon>
        <taxon>Adineta</taxon>
    </lineage>
</organism>
<dbReference type="OrthoDB" id="10046738at2759"/>
<gene>
    <name evidence="1" type="ORF">EDS130_LOCUS40585</name>
</gene>
<evidence type="ECO:0000313" key="1">
    <source>
        <dbReference type="EMBL" id="CAF1467816.1"/>
    </source>
</evidence>
<dbReference type="EMBL" id="CAJNOJ010000495">
    <property type="protein sequence ID" value="CAF1467816.1"/>
    <property type="molecule type" value="Genomic_DNA"/>
</dbReference>
<reference evidence="1" key="1">
    <citation type="submission" date="2021-02" db="EMBL/GenBank/DDBJ databases">
        <authorList>
            <person name="Nowell W R."/>
        </authorList>
    </citation>
    <scope>NUCLEOTIDE SEQUENCE</scope>
</reference>
<evidence type="ECO:0008006" key="3">
    <source>
        <dbReference type="Google" id="ProtNLM"/>
    </source>
</evidence>
<protein>
    <recommendedName>
        <fullName evidence="3">SWIM-type domain-containing protein</fullName>
    </recommendedName>
</protein>
<sequence>MRRREIVQSKYKKPFRFGETPSFFLSVGKSTRIAAACLNKYRPVLHDANSDLHKATAQRMLDLLHRQSDLEKLISDGELSLRKKWITLMDINNNFDFPQLDLDILREYTCGTYQLEQSAAYAKAHLYEHDNEFELQISPDDDPLIRCRLHSRHSNATRYFICIDYDKHDMNDPIKDHYCQCKNGKRMLGCCGYVATVLWYLGYARHIG</sequence>
<comment type="caution">
    <text evidence="1">The sequence shown here is derived from an EMBL/GenBank/DDBJ whole genome shotgun (WGS) entry which is preliminary data.</text>
</comment>
<evidence type="ECO:0000313" key="2">
    <source>
        <dbReference type="Proteomes" id="UP000663852"/>
    </source>
</evidence>